<comment type="caution">
    <text evidence="2">The sequence shown here is derived from an EMBL/GenBank/DDBJ whole genome shotgun (WGS) entry which is preliminary data.</text>
</comment>
<reference evidence="2 3" key="1">
    <citation type="submission" date="2024-01" db="EMBL/GenBank/DDBJ databases">
        <title>Genome assemblies of Stephania.</title>
        <authorList>
            <person name="Yang L."/>
        </authorList>
    </citation>
    <scope>NUCLEOTIDE SEQUENCE [LARGE SCALE GENOMIC DNA]</scope>
    <source>
        <strain evidence="2">JXDWG</strain>
        <tissue evidence="2">Leaf</tissue>
    </source>
</reference>
<evidence type="ECO:0000313" key="3">
    <source>
        <dbReference type="Proteomes" id="UP001419268"/>
    </source>
</evidence>
<accession>A0AAP0HHC8</accession>
<name>A0AAP0HHC8_9MAGN</name>
<dbReference type="PANTHER" id="PTHR47680:SF2">
    <property type="entry name" value="SHEWANELLA-LIKE PROTEIN PHOSPHATASE 2"/>
    <property type="match status" value="1"/>
</dbReference>
<dbReference type="GO" id="GO:0016787">
    <property type="term" value="F:hydrolase activity"/>
    <property type="evidence" value="ECO:0007669"/>
    <property type="project" value="InterPro"/>
</dbReference>
<dbReference type="EMBL" id="JBBNAG010000013">
    <property type="protein sequence ID" value="KAK9082740.1"/>
    <property type="molecule type" value="Genomic_DNA"/>
</dbReference>
<dbReference type="CDD" id="cd07425">
    <property type="entry name" value="MPP_Shelphs"/>
    <property type="match status" value="1"/>
</dbReference>
<dbReference type="InterPro" id="IPR029052">
    <property type="entry name" value="Metallo-depent_PP-like"/>
</dbReference>
<proteinExistence type="predicted"/>
<dbReference type="PANTHER" id="PTHR47680">
    <property type="entry name" value="SHEWANELLA-LIKE PROTEIN PHOSPHATASE 2"/>
    <property type="match status" value="1"/>
</dbReference>
<dbReference type="Gene3D" id="3.60.21.10">
    <property type="match status" value="1"/>
</dbReference>
<protein>
    <recommendedName>
        <fullName evidence="1">Calcineurin-like phosphoesterase domain-containing protein</fullName>
    </recommendedName>
</protein>
<evidence type="ECO:0000259" key="1">
    <source>
        <dbReference type="Pfam" id="PF00149"/>
    </source>
</evidence>
<dbReference type="InterPro" id="IPR041787">
    <property type="entry name" value="MPP_Shelphs"/>
</dbReference>
<dbReference type="Proteomes" id="UP001419268">
    <property type="component" value="Unassembled WGS sequence"/>
</dbReference>
<feature type="domain" description="Calcineurin-like phosphoesterase" evidence="1">
    <location>
        <begin position="55"/>
        <end position="164"/>
    </location>
</feature>
<dbReference type="AlphaFoldDB" id="A0AAP0HHC8"/>
<evidence type="ECO:0000313" key="2">
    <source>
        <dbReference type="EMBL" id="KAK9082740.1"/>
    </source>
</evidence>
<dbReference type="Pfam" id="PF00149">
    <property type="entry name" value="Metallophos"/>
    <property type="match status" value="1"/>
</dbReference>
<dbReference type="InterPro" id="IPR004843">
    <property type="entry name" value="Calcineurin-like_PHP"/>
</dbReference>
<gene>
    <name evidence="2" type="ORF">Scep_029211</name>
</gene>
<dbReference type="SUPFAM" id="SSF56300">
    <property type="entry name" value="Metallo-dependent phosphatases"/>
    <property type="match status" value="1"/>
</dbReference>
<sequence>MEDSNSSSVCRDLPEKLSSFVDAFVDFSVSGLFFPQNPNPNPNPSPQTTIPPPRRLVAVGDLHGDLDKSRQALCLAGLIDSSGNWTGGSATAVQIGDVLDRGGDELRILYYLEKLKLQASASGGSLITMNGNHEIMNAEGDFRYVTRSGLDEFRVWAEWFQIGNSMKSLCLGLQNPNSNLFKGIPTSFPGIKREFHEGIRARIAALRPGGPIATRFLSKNQTVVQIGDSVFVHGGILSDHVVYGLDRINVEVREWMCGLRGGRSPGFARGSDSVVWLRRYSEEKERNCDCLGLEEALRAIPGAKRMVMGHTIQGDGINGVCGDRAIRIDVGMSKGCVDGVPEVLEIVEGSGVRVLKKKKNHGSSLKEEERDGGGVGIGFLVPDGGPKQVEVKA</sequence>
<keyword evidence="3" id="KW-1185">Reference proteome</keyword>
<organism evidence="2 3">
    <name type="scientific">Stephania cephalantha</name>
    <dbReference type="NCBI Taxonomy" id="152367"/>
    <lineage>
        <taxon>Eukaryota</taxon>
        <taxon>Viridiplantae</taxon>
        <taxon>Streptophyta</taxon>
        <taxon>Embryophyta</taxon>
        <taxon>Tracheophyta</taxon>
        <taxon>Spermatophyta</taxon>
        <taxon>Magnoliopsida</taxon>
        <taxon>Ranunculales</taxon>
        <taxon>Menispermaceae</taxon>
        <taxon>Menispermoideae</taxon>
        <taxon>Cissampelideae</taxon>
        <taxon>Stephania</taxon>
    </lineage>
</organism>